<keyword evidence="8" id="KW-1185">Reference proteome</keyword>
<evidence type="ECO:0000256" key="3">
    <source>
        <dbReference type="ARBA" id="ARBA00023163"/>
    </source>
</evidence>
<evidence type="ECO:0000256" key="2">
    <source>
        <dbReference type="ARBA" id="ARBA00023125"/>
    </source>
</evidence>
<dbReference type="Pfam" id="PF00392">
    <property type="entry name" value="GntR"/>
    <property type="match status" value="1"/>
</dbReference>
<dbReference type="PROSITE" id="PS50949">
    <property type="entry name" value="HTH_GNTR"/>
    <property type="match status" value="1"/>
</dbReference>
<reference evidence="5 8" key="2">
    <citation type="journal article" date="2019" name="Emerg. Microbes Infect.">
        <title>Comprehensive subspecies identification of 175 nontuberculous mycobacteria species based on 7547 genomic profiles.</title>
        <authorList>
            <person name="Matsumoto Y."/>
            <person name="Kinjo T."/>
            <person name="Motooka D."/>
            <person name="Nabeya D."/>
            <person name="Jung N."/>
            <person name="Uechi K."/>
            <person name="Horii T."/>
            <person name="Iida T."/>
            <person name="Fujita J."/>
            <person name="Nakamura S."/>
        </authorList>
    </citation>
    <scope>NUCLEOTIDE SEQUENCE [LARGE SCALE GENOMIC DNA]</scope>
    <source>
        <strain evidence="5 8">JCM 18113</strain>
    </source>
</reference>
<dbReference type="SUPFAM" id="SSF46785">
    <property type="entry name" value="Winged helix' DNA-binding domain"/>
    <property type="match status" value="1"/>
</dbReference>
<dbReference type="InterPro" id="IPR036388">
    <property type="entry name" value="WH-like_DNA-bd_sf"/>
</dbReference>
<evidence type="ECO:0000259" key="4">
    <source>
        <dbReference type="PROSITE" id="PS50949"/>
    </source>
</evidence>
<dbReference type="Pfam" id="PF07729">
    <property type="entry name" value="FCD"/>
    <property type="match status" value="1"/>
</dbReference>
<sequence>MTAASFGAVRVPKAAELVAASLRGQIITGELRADALLPAEAVLMEQFDVSRPTLREAFRILESEALIVVRRGALGGARVKPPDGVMAARHLGYLLQYRGTTMADVYRARSALERPLGEAVARDKRRQNVSRLSQAITEATPHIANPAEYARHDIDFHLLVAELAGNETVRTTVEVLYHLLLPARNRYVEALAPGELGVEYAEVHRTHAYFVTLIERHDTDAAIELWNKHLDEIEHHYTARPLAKTVVEMLG</sequence>
<dbReference type="PRINTS" id="PR00035">
    <property type="entry name" value="HTHGNTR"/>
</dbReference>
<dbReference type="PANTHER" id="PTHR43537">
    <property type="entry name" value="TRANSCRIPTIONAL REGULATOR, GNTR FAMILY"/>
    <property type="match status" value="1"/>
</dbReference>
<evidence type="ECO:0000313" key="8">
    <source>
        <dbReference type="Proteomes" id="UP000465812"/>
    </source>
</evidence>
<evidence type="ECO:0000313" key="7">
    <source>
        <dbReference type="Proteomes" id="UP000192760"/>
    </source>
</evidence>
<dbReference type="InterPro" id="IPR036390">
    <property type="entry name" value="WH_DNA-bd_sf"/>
</dbReference>
<feature type="domain" description="HTH gntR-type" evidence="4">
    <location>
        <begin position="12"/>
        <end position="82"/>
    </location>
</feature>
<reference evidence="6 7" key="1">
    <citation type="submission" date="2017-02" db="EMBL/GenBank/DDBJ databases">
        <title>The new phylogeny of genus Mycobacterium.</title>
        <authorList>
            <person name="Tortoli E."/>
            <person name="Trovato A."/>
            <person name="Cirillo D.M."/>
        </authorList>
    </citation>
    <scope>NUCLEOTIDE SEQUENCE [LARGE SCALE GENOMIC DNA]</scope>
    <source>
        <strain evidence="6 7">DSM 45255</strain>
    </source>
</reference>
<proteinExistence type="predicted"/>
<evidence type="ECO:0000313" key="6">
    <source>
        <dbReference type="EMBL" id="ORB06053.1"/>
    </source>
</evidence>
<name>A0A1X0FW78_MYCNT</name>
<dbReference type="SMART" id="SM00895">
    <property type="entry name" value="FCD"/>
    <property type="match status" value="1"/>
</dbReference>
<dbReference type="SMART" id="SM00345">
    <property type="entry name" value="HTH_GNTR"/>
    <property type="match status" value="1"/>
</dbReference>
<keyword evidence="3" id="KW-0804">Transcription</keyword>
<gene>
    <name evidence="6" type="ORF">BST30_12525</name>
    <name evidence="5" type="ORF">MMAN_40870</name>
</gene>
<organism evidence="6 7">
    <name type="scientific">Mycobacterium mantenii</name>
    <dbReference type="NCBI Taxonomy" id="560555"/>
    <lineage>
        <taxon>Bacteria</taxon>
        <taxon>Bacillati</taxon>
        <taxon>Actinomycetota</taxon>
        <taxon>Actinomycetes</taxon>
        <taxon>Mycobacteriales</taxon>
        <taxon>Mycobacteriaceae</taxon>
        <taxon>Mycobacterium</taxon>
        <taxon>Mycobacterium avium complex (MAC)</taxon>
    </lineage>
</organism>
<dbReference type="InterPro" id="IPR000524">
    <property type="entry name" value="Tscrpt_reg_HTH_GntR"/>
</dbReference>
<dbReference type="GO" id="GO:0003677">
    <property type="term" value="F:DNA binding"/>
    <property type="evidence" value="ECO:0007669"/>
    <property type="project" value="UniProtKB-KW"/>
</dbReference>
<dbReference type="GO" id="GO:0003700">
    <property type="term" value="F:DNA-binding transcription factor activity"/>
    <property type="evidence" value="ECO:0007669"/>
    <property type="project" value="InterPro"/>
</dbReference>
<reference evidence="5" key="3">
    <citation type="submission" date="2020-02" db="EMBL/GenBank/DDBJ databases">
        <authorList>
            <person name="Matsumoto Y."/>
            <person name="Motooka D."/>
            <person name="Nakamura S."/>
        </authorList>
    </citation>
    <scope>NUCLEOTIDE SEQUENCE</scope>
    <source>
        <strain evidence="5">JCM 18113</strain>
    </source>
</reference>
<dbReference type="Gene3D" id="1.10.10.10">
    <property type="entry name" value="Winged helix-like DNA-binding domain superfamily/Winged helix DNA-binding domain"/>
    <property type="match status" value="1"/>
</dbReference>
<dbReference type="CDD" id="cd07377">
    <property type="entry name" value="WHTH_GntR"/>
    <property type="match status" value="1"/>
</dbReference>
<keyword evidence="2" id="KW-0238">DNA-binding</keyword>
<dbReference type="RefSeq" id="WP_083095170.1">
    <property type="nucleotide sequence ID" value="NZ_AP022590.1"/>
</dbReference>
<dbReference type="Proteomes" id="UP000465812">
    <property type="component" value="Chromosome"/>
</dbReference>
<dbReference type="Proteomes" id="UP000192760">
    <property type="component" value="Unassembled WGS sequence"/>
</dbReference>
<evidence type="ECO:0000313" key="5">
    <source>
        <dbReference type="EMBL" id="BBY39953.1"/>
    </source>
</evidence>
<dbReference type="InterPro" id="IPR011711">
    <property type="entry name" value="GntR_C"/>
</dbReference>
<dbReference type="STRING" id="560555.BST30_12525"/>
<dbReference type="EMBL" id="AP022590">
    <property type="protein sequence ID" value="BBY39953.1"/>
    <property type="molecule type" value="Genomic_DNA"/>
</dbReference>
<dbReference type="AlphaFoldDB" id="A0A1X0FW78"/>
<evidence type="ECO:0000256" key="1">
    <source>
        <dbReference type="ARBA" id="ARBA00023015"/>
    </source>
</evidence>
<dbReference type="SUPFAM" id="SSF48008">
    <property type="entry name" value="GntR ligand-binding domain-like"/>
    <property type="match status" value="1"/>
</dbReference>
<keyword evidence="1" id="KW-0805">Transcription regulation</keyword>
<dbReference type="PANTHER" id="PTHR43537:SF5">
    <property type="entry name" value="UXU OPERON TRANSCRIPTIONAL REGULATOR"/>
    <property type="match status" value="1"/>
</dbReference>
<dbReference type="InterPro" id="IPR008920">
    <property type="entry name" value="TF_FadR/GntR_C"/>
</dbReference>
<dbReference type="Gene3D" id="1.20.120.530">
    <property type="entry name" value="GntR ligand-binding domain-like"/>
    <property type="match status" value="1"/>
</dbReference>
<dbReference type="EMBL" id="MVHW01000011">
    <property type="protein sequence ID" value="ORB06053.1"/>
    <property type="molecule type" value="Genomic_DNA"/>
</dbReference>
<accession>A0A1X0FW78</accession>
<protein>
    <submittedName>
        <fullName evidence="6">GntR family transcriptional regulator</fullName>
    </submittedName>
</protein>